<evidence type="ECO:0000313" key="5">
    <source>
        <dbReference type="Proteomes" id="UP000431485"/>
    </source>
</evidence>
<dbReference type="Proteomes" id="UP000431485">
    <property type="component" value="Unassembled WGS sequence"/>
</dbReference>
<comment type="caution">
    <text evidence="4">The sequence shown here is derived from an EMBL/GenBank/DDBJ whole genome shotgun (WGS) entry which is preliminary data.</text>
</comment>
<dbReference type="OrthoDB" id="6955767at2"/>
<reference evidence="4 5" key="1">
    <citation type="submission" date="2019-11" db="EMBL/GenBank/DDBJ databases">
        <title>Pseudmonas karstica sp. nov. and Pseudomonas spelaei sp. nov. from caves.</title>
        <authorList>
            <person name="Zeman M."/>
        </authorList>
    </citation>
    <scope>NUCLEOTIDE SEQUENCE [LARGE SCALE GENOMIC DNA]</scope>
    <source>
        <strain evidence="4 5">CCM 7891</strain>
    </source>
</reference>
<dbReference type="AlphaFoldDB" id="A0A7X2RWG5"/>
<dbReference type="Gene3D" id="3.40.190.10">
    <property type="entry name" value="Periplasmic binding protein-like II"/>
    <property type="match status" value="2"/>
</dbReference>
<keyword evidence="5" id="KW-1185">Reference proteome</keyword>
<evidence type="ECO:0000259" key="3">
    <source>
        <dbReference type="SMART" id="SM00062"/>
    </source>
</evidence>
<dbReference type="RefSeq" id="WP_154745678.1">
    <property type="nucleotide sequence ID" value="NZ_JBHSTG010000028.1"/>
</dbReference>
<gene>
    <name evidence="4" type="ORF">GIR22_23580</name>
</gene>
<dbReference type="EMBL" id="WLYI01000044">
    <property type="protein sequence ID" value="MTD22114.1"/>
    <property type="molecule type" value="Genomic_DNA"/>
</dbReference>
<sequence>MRRVTDQLRRNFAPTGTLRVALNHGNRVLVSRDEAGRAKGITVDIAHALAERLELPLTFVEKERAIDVSSIASHDIYDICFLAVDLERARTIDFSQPYIRIEGSYLVAPLCGTTDARTLVSEGHKVGTVEGSAYTLDLSRKAGAENLVLYPDIDTALKCMDRDEVAAIAGIRNVMEVQACMRKGARVVEPPFMEILQAIGTPVGRSEAAQYLTEFVTDMARSGRTGEILEHHGISASCVVGPT</sequence>
<evidence type="ECO:0000256" key="1">
    <source>
        <dbReference type="ARBA" id="ARBA00010333"/>
    </source>
</evidence>
<comment type="similarity">
    <text evidence="1">Belongs to the bacterial solute-binding protein 3 family.</text>
</comment>
<keyword evidence="2" id="KW-0732">Signal</keyword>
<accession>A0A7X2RWG5</accession>
<name>A0A7X2RWG5_9PSED</name>
<dbReference type="Pfam" id="PF00497">
    <property type="entry name" value="SBP_bac_3"/>
    <property type="match status" value="1"/>
</dbReference>
<evidence type="ECO:0000313" key="4">
    <source>
        <dbReference type="EMBL" id="MTD22114.1"/>
    </source>
</evidence>
<dbReference type="PANTHER" id="PTHR35936:SF17">
    <property type="entry name" value="ARGININE-BINDING EXTRACELLULAR PROTEIN ARTP"/>
    <property type="match status" value="1"/>
</dbReference>
<dbReference type="InterPro" id="IPR001638">
    <property type="entry name" value="Solute-binding_3/MltF_N"/>
</dbReference>
<evidence type="ECO:0000256" key="2">
    <source>
        <dbReference type="ARBA" id="ARBA00022729"/>
    </source>
</evidence>
<dbReference type="SUPFAM" id="SSF53850">
    <property type="entry name" value="Periplasmic binding protein-like II"/>
    <property type="match status" value="1"/>
</dbReference>
<organism evidence="4 5">
    <name type="scientific">Pseudomonas karstica</name>
    <dbReference type="NCBI Taxonomy" id="1055468"/>
    <lineage>
        <taxon>Bacteria</taxon>
        <taxon>Pseudomonadati</taxon>
        <taxon>Pseudomonadota</taxon>
        <taxon>Gammaproteobacteria</taxon>
        <taxon>Pseudomonadales</taxon>
        <taxon>Pseudomonadaceae</taxon>
        <taxon>Pseudomonas</taxon>
    </lineage>
</organism>
<protein>
    <submittedName>
        <fullName evidence="4">Transporter substrate-binding domain-containing protein</fullName>
    </submittedName>
</protein>
<dbReference type="SMART" id="SM00062">
    <property type="entry name" value="PBPb"/>
    <property type="match status" value="1"/>
</dbReference>
<dbReference type="PANTHER" id="PTHR35936">
    <property type="entry name" value="MEMBRANE-BOUND LYTIC MUREIN TRANSGLYCOSYLASE F"/>
    <property type="match status" value="1"/>
</dbReference>
<proteinExistence type="inferred from homology"/>
<feature type="domain" description="Solute-binding protein family 3/N-terminal" evidence="3">
    <location>
        <begin position="17"/>
        <end position="232"/>
    </location>
</feature>